<evidence type="ECO:0000313" key="3">
    <source>
        <dbReference type="Proteomes" id="UP000242287"/>
    </source>
</evidence>
<dbReference type="PANTHER" id="PTHR40265">
    <property type="entry name" value="BLL2707 PROTEIN"/>
    <property type="match status" value="1"/>
</dbReference>
<dbReference type="EMBL" id="KZ301979">
    <property type="protein sequence ID" value="PFH52486.1"/>
    <property type="molecule type" value="Genomic_DNA"/>
</dbReference>
<dbReference type="Gene3D" id="3.10.180.10">
    <property type="entry name" value="2,3-Dihydroxybiphenyl 1,2-Dioxygenase, domain 1"/>
    <property type="match status" value="1"/>
</dbReference>
<keyword evidence="3" id="KW-1185">Reference proteome</keyword>
<dbReference type="Proteomes" id="UP000242287">
    <property type="component" value="Unassembled WGS sequence"/>
</dbReference>
<dbReference type="InterPro" id="IPR025870">
    <property type="entry name" value="Glyoxalase-like_dom"/>
</dbReference>
<dbReference type="AlphaFoldDB" id="A0A2A9NX82"/>
<organism evidence="2 3">
    <name type="scientific">Amanita thiersii Skay4041</name>
    <dbReference type="NCBI Taxonomy" id="703135"/>
    <lineage>
        <taxon>Eukaryota</taxon>
        <taxon>Fungi</taxon>
        <taxon>Dikarya</taxon>
        <taxon>Basidiomycota</taxon>
        <taxon>Agaricomycotina</taxon>
        <taxon>Agaricomycetes</taxon>
        <taxon>Agaricomycetidae</taxon>
        <taxon>Agaricales</taxon>
        <taxon>Pluteineae</taxon>
        <taxon>Amanitaceae</taxon>
        <taxon>Amanita</taxon>
    </lineage>
</organism>
<dbReference type="InterPro" id="IPR029068">
    <property type="entry name" value="Glyas_Bleomycin-R_OHBP_Dase"/>
</dbReference>
<dbReference type="OrthoDB" id="408973at2759"/>
<reference evidence="2 3" key="1">
    <citation type="submission" date="2014-02" db="EMBL/GenBank/DDBJ databases">
        <title>Transposable element dynamics among asymbiotic and ectomycorrhizal Amanita fungi.</title>
        <authorList>
            <consortium name="DOE Joint Genome Institute"/>
            <person name="Hess J."/>
            <person name="Skrede I."/>
            <person name="Wolfe B."/>
            <person name="LaButti K."/>
            <person name="Ohm R.A."/>
            <person name="Grigoriev I.V."/>
            <person name="Pringle A."/>
        </authorList>
    </citation>
    <scope>NUCLEOTIDE SEQUENCE [LARGE SCALE GENOMIC DNA]</scope>
    <source>
        <strain evidence="2 3">SKay4041</strain>
    </source>
</reference>
<feature type="domain" description="Glyoxalase-like" evidence="1">
    <location>
        <begin position="9"/>
        <end position="201"/>
    </location>
</feature>
<accession>A0A2A9NX82</accession>
<evidence type="ECO:0000259" key="1">
    <source>
        <dbReference type="Pfam" id="PF13468"/>
    </source>
</evidence>
<dbReference type="Pfam" id="PF13468">
    <property type="entry name" value="Glyoxalase_3"/>
    <property type="match status" value="1"/>
</dbReference>
<name>A0A2A9NX82_9AGAR</name>
<gene>
    <name evidence="2" type="ORF">AMATHDRAFT_46331</name>
</gene>
<protein>
    <recommendedName>
        <fullName evidence="1">Glyoxalase-like domain-containing protein</fullName>
    </recommendedName>
</protein>
<proteinExistence type="predicted"/>
<sequence length="295" mass="32547">MVNLNTDILDHIVHLGPVGSVDRSADTFRELGFRVLPGGVHSDGLTSNALVVLADGVYLELISFNYPVAHYPAGSPERQKREEHRWAGKALGWVDYAFLGNGSMENRVSAVINGRAGRDGSGVRYLEEREGGRIRTDGERLEWLITAPAEEGREQEEGSALLPFFCGDVTPRRLRVPTEPDSNTRHPSGAIGIAFIRVLSTAELLRTLVNRLTTVVGDQAQQHSESEFVWKIQGALVEGKKYIKLVVSLPRGEEEEAFVGKMLVGIYEIGVYVGDAEWVGCKMTPYGKLTMVRQK</sequence>
<evidence type="ECO:0000313" key="2">
    <source>
        <dbReference type="EMBL" id="PFH52486.1"/>
    </source>
</evidence>
<dbReference type="PANTHER" id="PTHR40265:SF1">
    <property type="entry name" value="GLYOXALASE-LIKE DOMAIN-CONTAINING PROTEIN"/>
    <property type="match status" value="1"/>
</dbReference>